<accession>A0A0D6P4E0</accession>
<name>A0A0D6P4E0_9PROT</name>
<sequence length="68" mass="7203">MRAVATSNDPVRLSFLAALLADAGIQSTVLDWHASVMDGSIGAVPRRLAVADDDEARARRILRDAGEA</sequence>
<gene>
    <name evidence="2" type="ORF">Asru_0114_01</name>
</gene>
<feature type="domain" description="DUF2007" evidence="1">
    <location>
        <begin position="1"/>
        <end position="66"/>
    </location>
</feature>
<protein>
    <recommendedName>
        <fullName evidence="1">DUF2007 domain-containing protein</fullName>
    </recommendedName>
</protein>
<dbReference type="Gene3D" id="3.30.70.790">
    <property type="entry name" value="UreE, C-terminal domain"/>
    <property type="match status" value="1"/>
</dbReference>
<dbReference type="OrthoDB" id="5297170at2"/>
<keyword evidence="3" id="KW-1185">Reference proteome</keyword>
<dbReference type="RefSeq" id="WP_048860370.1">
    <property type="nucleotide sequence ID" value="NZ_BANB01000114.1"/>
</dbReference>
<dbReference type="InterPro" id="IPR018551">
    <property type="entry name" value="DUF2007"/>
</dbReference>
<dbReference type="EMBL" id="BANB01000114">
    <property type="protein sequence ID" value="GAN76542.1"/>
    <property type="molecule type" value="Genomic_DNA"/>
</dbReference>
<proteinExistence type="predicted"/>
<dbReference type="Pfam" id="PF09413">
    <property type="entry name" value="DUF2007"/>
    <property type="match status" value="1"/>
</dbReference>
<evidence type="ECO:0000313" key="2">
    <source>
        <dbReference type="EMBL" id="GAN76542.1"/>
    </source>
</evidence>
<dbReference type="AlphaFoldDB" id="A0A0D6P4E0"/>
<organism evidence="2 3">
    <name type="scientific">Acidisphaera rubrifaciens HS-AP3</name>
    <dbReference type="NCBI Taxonomy" id="1231350"/>
    <lineage>
        <taxon>Bacteria</taxon>
        <taxon>Pseudomonadati</taxon>
        <taxon>Pseudomonadota</taxon>
        <taxon>Alphaproteobacteria</taxon>
        <taxon>Acetobacterales</taxon>
        <taxon>Acetobacteraceae</taxon>
        <taxon>Acidisphaera</taxon>
    </lineage>
</organism>
<dbReference type="InterPro" id="IPR011322">
    <property type="entry name" value="N-reg_PII-like_a/b"/>
</dbReference>
<dbReference type="SUPFAM" id="SSF54913">
    <property type="entry name" value="GlnB-like"/>
    <property type="match status" value="1"/>
</dbReference>
<comment type="caution">
    <text evidence="2">The sequence shown here is derived from an EMBL/GenBank/DDBJ whole genome shotgun (WGS) entry which is preliminary data.</text>
</comment>
<dbReference type="Proteomes" id="UP000032680">
    <property type="component" value="Unassembled WGS sequence"/>
</dbReference>
<evidence type="ECO:0000313" key="3">
    <source>
        <dbReference type="Proteomes" id="UP000032680"/>
    </source>
</evidence>
<reference evidence="2 3" key="1">
    <citation type="submission" date="2012-11" db="EMBL/GenBank/DDBJ databases">
        <title>Whole genome sequence of Acidisphaera rubrifaciens HS-AP3.</title>
        <authorList>
            <person name="Azuma Y."/>
            <person name="Higashiura N."/>
            <person name="Hirakawa H."/>
            <person name="Matsushita K."/>
        </authorList>
    </citation>
    <scope>NUCLEOTIDE SEQUENCE [LARGE SCALE GENOMIC DNA]</scope>
    <source>
        <strain evidence="2 3">HS-AP3</strain>
    </source>
</reference>
<evidence type="ECO:0000259" key="1">
    <source>
        <dbReference type="Pfam" id="PF09413"/>
    </source>
</evidence>